<gene>
    <name evidence="1" type="ORF">Ahy_B06g081054</name>
</gene>
<comment type="caution">
    <text evidence="1">The sequence shown here is derived from an EMBL/GenBank/DDBJ whole genome shotgun (WGS) entry which is preliminary data.</text>
</comment>
<protein>
    <recommendedName>
        <fullName evidence="3">Pentatricopeptide repeat-containing protein</fullName>
    </recommendedName>
</protein>
<sequence length="53" mass="5797">MFTMDSVLTAFTSLKDLAGGMQFHAKMIKSGFHRNTYVGCGLIDLYSKCVGTC</sequence>
<organism evidence="1 2">
    <name type="scientific">Arachis hypogaea</name>
    <name type="common">Peanut</name>
    <dbReference type="NCBI Taxonomy" id="3818"/>
    <lineage>
        <taxon>Eukaryota</taxon>
        <taxon>Viridiplantae</taxon>
        <taxon>Streptophyta</taxon>
        <taxon>Embryophyta</taxon>
        <taxon>Tracheophyta</taxon>
        <taxon>Spermatophyta</taxon>
        <taxon>Magnoliopsida</taxon>
        <taxon>eudicotyledons</taxon>
        <taxon>Gunneridae</taxon>
        <taxon>Pentapetalae</taxon>
        <taxon>rosids</taxon>
        <taxon>fabids</taxon>
        <taxon>Fabales</taxon>
        <taxon>Fabaceae</taxon>
        <taxon>Papilionoideae</taxon>
        <taxon>50 kb inversion clade</taxon>
        <taxon>dalbergioids sensu lato</taxon>
        <taxon>Dalbergieae</taxon>
        <taxon>Pterocarpus clade</taxon>
        <taxon>Arachis</taxon>
    </lineage>
</organism>
<evidence type="ECO:0000313" key="1">
    <source>
        <dbReference type="EMBL" id="RYR02239.1"/>
    </source>
</evidence>
<evidence type="ECO:0008006" key="3">
    <source>
        <dbReference type="Google" id="ProtNLM"/>
    </source>
</evidence>
<dbReference type="Proteomes" id="UP000289738">
    <property type="component" value="Chromosome B06"/>
</dbReference>
<reference evidence="1 2" key="1">
    <citation type="submission" date="2019-01" db="EMBL/GenBank/DDBJ databases">
        <title>Sequencing of cultivated peanut Arachis hypogaea provides insights into genome evolution and oil improvement.</title>
        <authorList>
            <person name="Chen X."/>
        </authorList>
    </citation>
    <scope>NUCLEOTIDE SEQUENCE [LARGE SCALE GENOMIC DNA]</scope>
    <source>
        <strain evidence="2">cv. Fuhuasheng</strain>
        <tissue evidence="1">Leaves</tissue>
    </source>
</reference>
<dbReference type="EMBL" id="SDMP01000016">
    <property type="protein sequence ID" value="RYR02239.1"/>
    <property type="molecule type" value="Genomic_DNA"/>
</dbReference>
<dbReference type="AlphaFoldDB" id="A0A444YK36"/>
<keyword evidence="2" id="KW-1185">Reference proteome</keyword>
<accession>A0A444YK36</accession>
<proteinExistence type="predicted"/>
<name>A0A444YK36_ARAHY</name>
<evidence type="ECO:0000313" key="2">
    <source>
        <dbReference type="Proteomes" id="UP000289738"/>
    </source>
</evidence>
<dbReference type="STRING" id="3818.A0A444YK36"/>